<protein>
    <submittedName>
        <fullName evidence="2">Uncharacterized protein</fullName>
    </submittedName>
</protein>
<dbReference type="AlphaFoldDB" id="A0A067KR07"/>
<dbReference type="EMBL" id="KK914402">
    <property type="protein sequence ID" value="KDP37448.1"/>
    <property type="molecule type" value="Genomic_DNA"/>
</dbReference>
<proteinExistence type="predicted"/>
<keyword evidence="3" id="KW-1185">Reference proteome</keyword>
<accession>A0A067KR07</accession>
<name>A0A067KR07_JATCU</name>
<dbReference type="Proteomes" id="UP000027138">
    <property type="component" value="Unassembled WGS sequence"/>
</dbReference>
<evidence type="ECO:0000313" key="2">
    <source>
        <dbReference type="EMBL" id="KDP37448.1"/>
    </source>
</evidence>
<organism evidence="2 3">
    <name type="scientific">Jatropha curcas</name>
    <name type="common">Barbados nut</name>
    <dbReference type="NCBI Taxonomy" id="180498"/>
    <lineage>
        <taxon>Eukaryota</taxon>
        <taxon>Viridiplantae</taxon>
        <taxon>Streptophyta</taxon>
        <taxon>Embryophyta</taxon>
        <taxon>Tracheophyta</taxon>
        <taxon>Spermatophyta</taxon>
        <taxon>Magnoliopsida</taxon>
        <taxon>eudicotyledons</taxon>
        <taxon>Gunneridae</taxon>
        <taxon>Pentapetalae</taxon>
        <taxon>rosids</taxon>
        <taxon>fabids</taxon>
        <taxon>Malpighiales</taxon>
        <taxon>Euphorbiaceae</taxon>
        <taxon>Crotonoideae</taxon>
        <taxon>Jatropheae</taxon>
        <taxon>Jatropha</taxon>
    </lineage>
</organism>
<gene>
    <name evidence="2" type="ORF">JCGZ_08289</name>
</gene>
<evidence type="ECO:0000313" key="3">
    <source>
        <dbReference type="Proteomes" id="UP000027138"/>
    </source>
</evidence>
<evidence type="ECO:0000256" key="1">
    <source>
        <dbReference type="SAM" id="MobiDB-lite"/>
    </source>
</evidence>
<feature type="region of interest" description="Disordered" evidence="1">
    <location>
        <begin position="1"/>
        <end position="33"/>
    </location>
</feature>
<reference evidence="2 3" key="1">
    <citation type="journal article" date="2014" name="PLoS ONE">
        <title>Global Analysis of Gene Expression Profiles in Physic Nut (Jatropha curcas L.) Seedlings Exposed to Salt Stress.</title>
        <authorList>
            <person name="Zhang L."/>
            <person name="Zhang C."/>
            <person name="Wu P."/>
            <person name="Chen Y."/>
            <person name="Li M."/>
            <person name="Jiang H."/>
            <person name="Wu G."/>
        </authorList>
    </citation>
    <scope>NUCLEOTIDE SEQUENCE [LARGE SCALE GENOMIC DNA]</scope>
    <source>
        <strain evidence="3">cv. GZQX0401</strain>
        <tissue evidence="2">Young leaves</tissue>
    </source>
</reference>
<sequence length="63" mass="6586">MATGGSNRTENRRFQSGSDRFSGTAGSGSLFAGTGTDPDFSGFGFGSSRFRFSPVPITVPGRF</sequence>
<feature type="compositionally biased region" description="Polar residues" evidence="1">
    <location>
        <begin position="1"/>
        <end position="21"/>
    </location>
</feature>